<comment type="subcellular location">
    <subcellularLocation>
        <location evidence="1">Cytoplasm</location>
        <location evidence="1">Cytosol</location>
    </subcellularLocation>
</comment>
<reference evidence="6 7" key="1">
    <citation type="submission" date="2018-10" db="EMBL/GenBank/DDBJ databases">
        <title>Sequencing the genomes of 1000 actinobacteria strains.</title>
        <authorList>
            <person name="Klenk H.-P."/>
        </authorList>
    </citation>
    <scope>NUCLEOTIDE SEQUENCE [LARGE SCALE GENOMIC DNA]</scope>
    <source>
        <strain evidence="6 7">DSM 17894</strain>
    </source>
</reference>
<dbReference type="OrthoDB" id="3268516at2"/>
<dbReference type="PANTHER" id="PTHR34773:SF1">
    <property type="entry name" value="FLAGELLAR SECRETION CHAPERONE FLIS"/>
    <property type="match status" value="1"/>
</dbReference>
<keyword evidence="3" id="KW-0963">Cytoplasm</keyword>
<dbReference type="GO" id="GO:0005829">
    <property type="term" value="C:cytosol"/>
    <property type="evidence" value="ECO:0007669"/>
    <property type="project" value="UniProtKB-SubCell"/>
</dbReference>
<evidence type="ECO:0000313" key="6">
    <source>
        <dbReference type="EMBL" id="RKR75575.1"/>
    </source>
</evidence>
<keyword evidence="6" id="KW-0969">Cilium</keyword>
<dbReference type="PANTHER" id="PTHR34773">
    <property type="entry name" value="FLAGELLAR SECRETION CHAPERONE FLIS"/>
    <property type="match status" value="1"/>
</dbReference>
<sequence length="141" mass="15124">MTLTFSASAQRNAYGREAVLSATPARLLTMLYDRLLVDLGRAQVAQNGQDWGTASTNLVHAQAIIAELSSSLRMDVWDGASDLQALYTYVRVAMVNANVHRDVKLTSECITLLEPLRQAWHEAAAQAPAASPLLSGSVGVA</sequence>
<dbReference type="Proteomes" id="UP000280008">
    <property type="component" value="Unassembled WGS sequence"/>
</dbReference>
<dbReference type="Gene3D" id="1.20.120.340">
    <property type="entry name" value="Flagellar protein FliS"/>
    <property type="match status" value="1"/>
</dbReference>
<protein>
    <submittedName>
        <fullName evidence="6">Flagellar protein FliS</fullName>
    </submittedName>
</protein>
<gene>
    <name evidence="6" type="ORF">C8E83_2723</name>
</gene>
<dbReference type="Pfam" id="PF02561">
    <property type="entry name" value="FliS"/>
    <property type="match status" value="1"/>
</dbReference>
<dbReference type="EMBL" id="RBKS01000001">
    <property type="protein sequence ID" value="RKR75575.1"/>
    <property type="molecule type" value="Genomic_DNA"/>
</dbReference>
<proteinExistence type="inferred from homology"/>
<dbReference type="RefSeq" id="WP_121370354.1">
    <property type="nucleotide sequence ID" value="NZ_RBKS01000001.1"/>
</dbReference>
<dbReference type="SUPFAM" id="SSF101116">
    <property type="entry name" value="Flagellar export chaperone FliS"/>
    <property type="match status" value="1"/>
</dbReference>
<evidence type="ECO:0000256" key="1">
    <source>
        <dbReference type="ARBA" id="ARBA00004514"/>
    </source>
</evidence>
<keyword evidence="6" id="KW-0966">Cell projection</keyword>
<keyword evidence="6" id="KW-0282">Flagellum</keyword>
<evidence type="ECO:0000256" key="5">
    <source>
        <dbReference type="ARBA" id="ARBA00023186"/>
    </source>
</evidence>
<dbReference type="GO" id="GO:0071973">
    <property type="term" value="P:bacterial-type flagellum-dependent cell motility"/>
    <property type="evidence" value="ECO:0007669"/>
    <property type="project" value="TreeGrafter"/>
</dbReference>
<dbReference type="AlphaFoldDB" id="A0A495IKD5"/>
<name>A0A495IKD5_9MICO</name>
<comment type="caution">
    <text evidence="6">The sequence shown here is derived from an EMBL/GenBank/DDBJ whole genome shotgun (WGS) entry which is preliminary data.</text>
</comment>
<dbReference type="CDD" id="cd16098">
    <property type="entry name" value="FliS"/>
    <property type="match status" value="1"/>
</dbReference>
<dbReference type="GO" id="GO:0044780">
    <property type="term" value="P:bacterial-type flagellum assembly"/>
    <property type="evidence" value="ECO:0007669"/>
    <property type="project" value="InterPro"/>
</dbReference>
<dbReference type="NCBIfam" id="TIGR00208">
    <property type="entry name" value="fliS"/>
    <property type="match status" value="1"/>
</dbReference>
<evidence type="ECO:0000256" key="4">
    <source>
        <dbReference type="ARBA" id="ARBA00022795"/>
    </source>
</evidence>
<evidence type="ECO:0000256" key="3">
    <source>
        <dbReference type="ARBA" id="ARBA00022490"/>
    </source>
</evidence>
<keyword evidence="4" id="KW-1005">Bacterial flagellum biogenesis</keyword>
<keyword evidence="5" id="KW-0143">Chaperone</keyword>
<dbReference type="InterPro" id="IPR003713">
    <property type="entry name" value="FliS"/>
</dbReference>
<comment type="similarity">
    <text evidence="2">Belongs to the FliS family.</text>
</comment>
<evidence type="ECO:0000313" key="7">
    <source>
        <dbReference type="Proteomes" id="UP000280008"/>
    </source>
</evidence>
<accession>A0A495IKD5</accession>
<organism evidence="6 7">
    <name type="scientific">Frondihabitans australicus</name>
    <dbReference type="NCBI Taxonomy" id="386892"/>
    <lineage>
        <taxon>Bacteria</taxon>
        <taxon>Bacillati</taxon>
        <taxon>Actinomycetota</taxon>
        <taxon>Actinomycetes</taxon>
        <taxon>Micrococcales</taxon>
        <taxon>Microbacteriaceae</taxon>
        <taxon>Frondihabitans</taxon>
    </lineage>
</organism>
<evidence type="ECO:0000256" key="2">
    <source>
        <dbReference type="ARBA" id="ARBA00008787"/>
    </source>
</evidence>
<dbReference type="InterPro" id="IPR036584">
    <property type="entry name" value="FliS_sf"/>
</dbReference>
<keyword evidence="7" id="KW-1185">Reference proteome</keyword>